<dbReference type="EMBL" id="BMNT01000064">
    <property type="protein sequence ID" value="GGL19220.1"/>
    <property type="molecule type" value="Genomic_DNA"/>
</dbReference>
<proteinExistence type="predicted"/>
<reference evidence="2" key="2">
    <citation type="submission" date="2020-09" db="EMBL/GenBank/DDBJ databases">
        <authorList>
            <person name="Sun Q."/>
            <person name="Ohkuma M."/>
        </authorList>
    </citation>
    <scope>NUCLEOTIDE SEQUENCE</scope>
    <source>
        <strain evidence="2">JCM 13064</strain>
    </source>
</reference>
<sequence>MRAAHLRAVRLFNRRRRLVAVVLAALATACVGLAVRPAPTVAVLAAARDLHAGPLAPSDLAAVRLPEEAVPDGALRPGARVAGRVLATPARRGEPITDLRMLGPALVDAYGPGLLAAPIRVTDAAAARLLRPGDVIDVIASASPSWDDAPPAAGAAPYPRAATVAQAVTVIALPRAASSDSPEAAMTESGALVVLAATPDQATRLAQAGTTAQLSITIHGNHN</sequence>
<feature type="domain" description="SAF" evidence="1">
    <location>
        <begin position="41"/>
        <end position="102"/>
    </location>
</feature>
<keyword evidence="2" id="KW-0282">Flagellum</keyword>
<keyword evidence="2" id="KW-0969">Cilium</keyword>
<dbReference type="Proteomes" id="UP000645217">
    <property type="component" value="Unassembled WGS sequence"/>
</dbReference>
<name>A0A917RQH2_9ACTN</name>
<evidence type="ECO:0000259" key="1">
    <source>
        <dbReference type="SMART" id="SM00858"/>
    </source>
</evidence>
<keyword evidence="2" id="KW-0966">Cell projection</keyword>
<dbReference type="SMART" id="SM00858">
    <property type="entry name" value="SAF"/>
    <property type="match status" value="1"/>
</dbReference>
<dbReference type="Pfam" id="PF16976">
    <property type="entry name" value="RcpC"/>
    <property type="match status" value="1"/>
</dbReference>
<reference evidence="2" key="1">
    <citation type="journal article" date="2014" name="Int. J. Syst. Evol. Microbiol.">
        <title>Complete genome sequence of Corynebacterium casei LMG S-19264T (=DSM 44701T), isolated from a smear-ripened cheese.</title>
        <authorList>
            <consortium name="US DOE Joint Genome Institute (JGI-PGF)"/>
            <person name="Walter F."/>
            <person name="Albersmeier A."/>
            <person name="Kalinowski J."/>
            <person name="Ruckert C."/>
        </authorList>
    </citation>
    <scope>NUCLEOTIDE SEQUENCE</scope>
    <source>
        <strain evidence="2">JCM 13064</strain>
    </source>
</reference>
<dbReference type="InterPro" id="IPR013974">
    <property type="entry name" value="SAF"/>
</dbReference>
<dbReference type="AlphaFoldDB" id="A0A917RQH2"/>
<dbReference type="NCBIfam" id="TIGR03177">
    <property type="entry name" value="pilus_cpaB"/>
    <property type="match status" value="1"/>
</dbReference>
<evidence type="ECO:0000313" key="3">
    <source>
        <dbReference type="Proteomes" id="UP000645217"/>
    </source>
</evidence>
<protein>
    <submittedName>
        <fullName evidence="2">Flagellar basal body P-ring biosynthesis protein</fullName>
    </submittedName>
</protein>
<evidence type="ECO:0000313" key="2">
    <source>
        <dbReference type="EMBL" id="GGL19220.1"/>
    </source>
</evidence>
<dbReference type="RefSeq" id="WP_189167526.1">
    <property type="nucleotide sequence ID" value="NZ_BMNT01000064.1"/>
</dbReference>
<comment type="caution">
    <text evidence="2">The sequence shown here is derived from an EMBL/GenBank/DDBJ whole genome shotgun (WGS) entry which is preliminary data.</text>
</comment>
<keyword evidence="3" id="KW-1185">Reference proteome</keyword>
<dbReference type="PROSITE" id="PS51257">
    <property type="entry name" value="PROKAR_LIPOPROTEIN"/>
    <property type="match status" value="1"/>
</dbReference>
<dbReference type="InterPro" id="IPR017592">
    <property type="entry name" value="Pilus_assmbl_Flp-typ_CpaB"/>
</dbReference>
<gene>
    <name evidence="2" type="ORF">GCM10007964_71560</name>
</gene>
<accession>A0A917RQH2</accession>
<dbReference type="CDD" id="cd11614">
    <property type="entry name" value="SAF_CpaB_FlgA_like"/>
    <property type="match status" value="1"/>
</dbReference>
<organism evidence="2 3">
    <name type="scientific">Sphaerisporangium melleum</name>
    <dbReference type="NCBI Taxonomy" id="321316"/>
    <lineage>
        <taxon>Bacteria</taxon>
        <taxon>Bacillati</taxon>
        <taxon>Actinomycetota</taxon>
        <taxon>Actinomycetes</taxon>
        <taxon>Streptosporangiales</taxon>
        <taxon>Streptosporangiaceae</taxon>
        <taxon>Sphaerisporangium</taxon>
    </lineage>
</organism>
<dbReference type="Pfam" id="PF08666">
    <property type="entry name" value="SAF"/>
    <property type="match status" value="1"/>
</dbReference>
<dbReference type="InterPro" id="IPR031571">
    <property type="entry name" value="RcpC_dom"/>
</dbReference>